<reference evidence="4" key="1">
    <citation type="journal article" date="2019" name="Int. J. Syst. Evol. Microbiol.">
        <title>The Global Catalogue of Microorganisms (GCM) 10K type strain sequencing project: providing services to taxonomists for standard genome sequencing and annotation.</title>
        <authorList>
            <consortium name="The Broad Institute Genomics Platform"/>
            <consortium name="The Broad Institute Genome Sequencing Center for Infectious Disease"/>
            <person name="Wu L."/>
            <person name="Ma J."/>
        </authorList>
    </citation>
    <scope>NUCLEOTIDE SEQUENCE [LARGE SCALE GENOMIC DNA]</scope>
    <source>
        <strain evidence="4">DFY28</strain>
    </source>
</reference>
<dbReference type="EMBL" id="JBHSQI010000009">
    <property type="protein sequence ID" value="MFC6154761.1"/>
    <property type="molecule type" value="Genomic_DNA"/>
</dbReference>
<sequence>MTAPTPDPLMTRPPLPVVAVAAVLLAFALLTPADPVYRAGAAFAAILILLVVRDRTPAKASPTTATTAATGPGPEPSAPAQQPRQAPVAPTGNSRVVITSPGPTPADVAWVWRQYRSLDPAEERTPAQFAEQLEVAGADGSEVLAGAGLTPQAAEALAASLRKAGADVTVRRQAP</sequence>
<dbReference type="Proteomes" id="UP001596098">
    <property type="component" value="Unassembled WGS sequence"/>
</dbReference>
<feature type="compositionally biased region" description="Low complexity" evidence="1">
    <location>
        <begin position="61"/>
        <end position="90"/>
    </location>
</feature>
<proteinExistence type="predicted"/>
<evidence type="ECO:0000256" key="1">
    <source>
        <dbReference type="SAM" id="MobiDB-lite"/>
    </source>
</evidence>
<dbReference type="RefSeq" id="WP_128219189.1">
    <property type="nucleotide sequence ID" value="NZ_CP034929.1"/>
</dbReference>
<keyword evidence="2" id="KW-0812">Transmembrane</keyword>
<keyword evidence="2" id="KW-0472">Membrane</keyword>
<feature type="region of interest" description="Disordered" evidence="1">
    <location>
        <begin position="61"/>
        <end position="101"/>
    </location>
</feature>
<feature type="transmembrane region" description="Helical" evidence="2">
    <location>
        <begin position="36"/>
        <end position="52"/>
    </location>
</feature>
<keyword evidence="4" id="KW-1185">Reference proteome</keyword>
<feature type="transmembrane region" description="Helical" evidence="2">
    <location>
        <begin position="12"/>
        <end position="30"/>
    </location>
</feature>
<evidence type="ECO:0000313" key="4">
    <source>
        <dbReference type="Proteomes" id="UP001596098"/>
    </source>
</evidence>
<evidence type="ECO:0000256" key="2">
    <source>
        <dbReference type="SAM" id="Phobius"/>
    </source>
</evidence>
<keyword evidence="2" id="KW-1133">Transmembrane helix</keyword>
<protein>
    <submittedName>
        <fullName evidence="3">Uncharacterized protein</fullName>
    </submittedName>
</protein>
<gene>
    <name evidence="3" type="ORF">ACFPWU_13915</name>
</gene>
<evidence type="ECO:0000313" key="3">
    <source>
        <dbReference type="EMBL" id="MFC6154761.1"/>
    </source>
</evidence>
<accession>A0ABW1QZ73</accession>
<comment type="caution">
    <text evidence="3">The sequence shown here is derived from an EMBL/GenBank/DDBJ whole genome shotgun (WGS) entry which is preliminary data.</text>
</comment>
<organism evidence="3 4">
    <name type="scientific">Nocardioides yefusunii</name>
    <dbReference type="NCBI Taxonomy" id="2500546"/>
    <lineage>
        <taxon>Bacteria</taxon>
        <taxon>Bacillati</taxon>
        <taxon>Actinomycetota</taxon>
        <taxon>Actinomycetes</taxon>
        <taxon>Propionibacteriales</taxon>
        <taxon>Nocardioidaceae</taxon>
        <taxon>Nocardioides</taxon>
    </lineage>
</organism>
<name>A0ABW1QZ73_9ACTN</name>